<feature type="transmembrane region" description="Helical" evidence="6">
    <location>
        <begin position="284"/>
        <end position="305"/>
    </location>
</feature>
<gene>
    <name evidence="9" type="ORF">ENQ76_13710</name>
</gene>
<evidence type="ECO:0000256" key="2">
    <source>
        <dbReference type="ARBA" id="ARBA00022475"/>
    </source>
</evidence>
<feature type="transmembrane region" description="Helical" evidence="6">
    <location>
        <begin position="569"/>
        <end position="589"/>
    </location>
</feature>
<evidence type="ECO:0000259" key="8">
    <source>
        <dbReference type="Pfam" id="PF03176"/>
    </source>
</evidence>
<evidence type="ECO:0000256" key="7">
    <source>
        <dbReference type="SAM" id="SignalP"/>
    </source>
</evidence>
<evidence type="ECO:0000256" key="5">
    <source>
        <dbReference type="ARBA" id="ARBA00023136"/>
    </source>
</evidence>
<feature type="domain" description="Membrane transport protein MMPL" evidence="8">
    <location>
        <begin position="517"/>
        <end position="698"/>
    </location>
</feature>
<feature type="transmembrane region" description="Helical" evidence="6">
    <location>
        <begin position="243"/>
        <end position="263"/>
    </location>
</feature>
<dbReference type="AlphaFoldDB" id="A0A7C2P2D8"/>
<feature type="signal peptide" evidence="7">
    <location>
        <begin position="1"/>
        <end position="30"/>
    </location>
</feature>
<dbReference type="GO" id="GO:0005886">
    <property type="term" value="C:plasma membrane"/>
    <property type="evidence" value="ECO:0007669"/>
    <property type="project" value="UniProtKB-SubCell"/>
</dbReference>
<dbReference type="InterPro" id="IPR050545">
    <property type="entry name" value="Mycobact_MmpL"/>
</dbReference>
<comment type="subcellular location">
    <subcellularLocation>
        <location evidence="1">Cell membrane</location>
        <topology evidence="1">Multi-pass membrane protein</topology>
    </subcellularLocation>
</comment>
<keyword evidence="7" id="KW-0732">Signal</keyword>
<comment type="caution">
    <text evidence="9">The sequence shown here is derived from an EMBL/GenBank/DDBJ whole genome shotgun (WGS) entry which is preliminary data.</text>
</comment>
<evidence type="ECO:0000313" key="9">
    <source>
        <dbReference type="EMBL" id="HEN16512.1"/>
    </source>
</evidence>
<dbReference type="Pfam" id="PF03176">
    <property type="entry name" value="MMPL"/>
    <property type="match status" value="2"/>
</dbReference>
<feature type="transmembrane region" description="Helical" evidence="6">
    <location>
        <begin position="189"/>
        <end position="205"/>
    </location>
</feature>
<dbReference type="Gene3D" id="1.20.1640.10">
    <property type="entry name" value="Multidrug efflux transporter AcrB transmembrane domain"/>
    <property type="match status" value="2"/>
</dbReference>
<keyword evidence="5 6" id="KW-0472">Membrane</keyword>
<protein>
    <submittedName>
        <fullName evidence="9">RND transporter</fullName>
    </submittedName>
</protein>
<name>A0A7C2P2D8_9PLAN</name>
<dbReference type="EMBL" id="DSOK01000377">
    <property type="protein sequence ID" value="HEN16512.1"/>
    <property type="molecule type" value="Genomic_DNA"/>
</dbReference>
<keyword evidence="2" id="KW-1003">Cell membrane</keyword>
<feature type="transmembrane region" description="Helical" evidence="6">
    <location>
        <begin position="670"/>
        <end position="694"/>
    </location>
</feature>
<proteinExistence type="predicted"/>
<feature type="transmembrane region" description="Helical" evidence="6">
    <location>
        <begin position="595"/>
        <end position="617"/>
    </location>
</feature>
<evidence type="ECO:0000256" key="3">
    <source>
        <dbReference type="ARBA" id="ARBA00022692"/>
    </source>
</evidence>
<feature type="chain" id="PRO_5027579335" evidence="7">
    <location>
        <begin position="31"/>
        <end position="729"/>
    </location>
</feature>
<evidence type="ECO:0000256" key="6">
    <source>
        <dbReference type="SAM" id="Phobius"/>
    </source>
</evidence>
<feature type="transmembrane region" description="Helical" evidence="6">
    <location>
        <begin position="212"/>
        <end position="231"/>
    </location>
</feature>
<accession>A0A7C2P2D8</accession>
<reference evidence="9" key="1">
    <citation type="journal article" date="2020" name="mSystems">
        <title>Genome- and Community-Level Interaction Insights into Carbon Utilization and Element Cycling Functions of Hydrothermarchaeota in Hydrothermal Sediment.</title>
        <authorList>
            <person name="Zhou Z."/>
            <person name="Liu Y."/>
            <person name="Xu W."/>
            <person name="Pan J."/>
            <person name="Luo Z.H."/>
            <person name="Li M."/>
        </authorList>
    </citation>
    <scope>NUCLEOTIDE SEQUENCE [LARGE SCALE GENOMIC DNA]</scope>
    <source>
        <strain evidence="9">SpSt-339</strain>
    </source>
</reference>
<feature type="transmembrane region" description="Helical" evidence="6">
    <location>
        <begin position="311"/>
        <end position="333"/>
    </location>
</feature>
<evidence type="ECO:0000256" key="4">
    <source>
        <dbReference type="ARBA" id="ARBA00022989"/>
    </source>
</evidence>
<dbReference type="PANTHER" id="PTHR33406:SF12">
    <property type="entry name" value="BLR2997 PROTEIN"/>
    <property type="match status" value="1"/>
</dbReference>
<feature type="domain" description="Membrane transport protein MMPL" evidence="8">
    <location>
        <begin position="77"/>
        <end position="363"/>
    </location>
</feature>
<dbReference type="InterPro" id="IPR004869">
    <property type="entry name" value="MMPL_dom"/>
</dbReference>
<dbReference type="PANTHER" id="PTHR33406">
    <property type="entry name" value="MEMBRANE PROTEIN MJ1562-RELATED"/>
    <property type="match status" value="1"/>
</dbReference>
<keyword evidence="4 6" id="KW-1133">Transmembrane helix</keyword>
<feature type="transmembrane region" description="Helical" evidence="6">
    <location>
        <begin position="543"/>
        <end position="562"/>
    </location>
</feature>
<keyword evidence="3 6" id="KW-0812">Transmembrane</keyword>
<evidence type="ECO:0000256" key="1">
    <source>
        <dbReference type="ARBA" id="ARBA00004651"/>
    </source>
</evidence>
<feature type="transmembrane region" description="Helical" evidence="6">
    <location>
        <begin position="644"/>
        <end position="664"/>
    </location>
</feature>
<organism evidence="9">
    <name type="scientific">Schlesneria paludicola</name>
    <dbReference type="NCBI Taxonomy" id="360056"/>
    <lineage>
        <taxon>Bacteria</taxon>
        <taxon>Pseudomonadati</taxon>
        <taxon>Planctomycetota</taxon>
        <taxon>Planctomycetia</taxon>
        <taxon>Planctomycetales</taxon>
        <taxon>Planctomycetaceae</taxon>
        <taxon>Schlesneria</taxon>
    </lineage>
</organism>
<dbReference type="SUPFAM" id="SSF82866">
    <property type="entry name" value="Multidrug efflux transporter AcrB transmembrane domain"/>
    <property type="match status" value="2"/>
</dbReference>
<sequence length="729" mass="80137">MVSFLYRRHGRLLLLCVACSFPFFWMEANAIRCNNDIETWLPRDTNVRKVYEQFKRDFGGEEILVIGVPTGHAQPRLMEALAGRVQRVEGVQACWTPERLRNQMVALGTEPDDADRRIEGLLTSRSGELHGVIAVLSEAGTCNRLGVVDAVRDQLRYCQMDQAGVALTGPPVIVTELDRLGSQNTSRKFFAVTCLLSLGLLYFSFGHWGMSLSTLGVTLWGIYVTQTLLAWCGGEMNFIMGSLSVMVMIFTLSIAVHFVSYYADAKRAGAADPLLAGLKECWRPCWLSTLTTLLGLVSLNVSSILPVAQFGYAAALGAVVALVVGLGVMPALVTIWPDCEARSLCFRFDFGRWSDWINERRRTILTCAGVGALLMMGGLMRLKPDIDPVEFLPRNSAVLSDLQRIERDLTNIDSIEAIVDFGDSEQPVMERLAKVREIQERIARHPGVRHTLSAASFLPREMPESTLATARILSQAQTQSEDSGWVADGQRQWRISARVYRSPQLSPIDILADLDRELQAEPVTFTGLTPLLKSAQQEIFDGFWKSFAAACLTISIVMILSLRSLTAGLVAMVPNIVPIWLVFGGVGYLGMPVDIGMMMTGSIALGISVDCTFHFLVHYREAYQSGFSSAEACRRALVHSGEPMLESTVICSVGMLALCLSSFVPTARFGALMAAQMSASLLGELLILPALLCCRPQRRTQTAKEPQAAERRPARRALPVANPLIEHAA</sequence>